<name>A0A9J6B3B7_SOLCO</name>
<evidence type="ECO:0000313" key="3">
    <source>
        <dbReference type="Proteomes" id="UP000824120"/>
    </source>
</evidence>
<dbReference type="Proteomes" id="UP000824120">
    <property type="component" value="Chromosome 1"/>
</dbReference>
<dbReference type="InterPro" id="IPR015410">
    <property type="entry name" value="DUF1985"/>
</dbReference>
<organism evidence="2 3">
    <name type="scientific">Solanum commersonii</name>
    <name type="common">Commerson's wild potato</name>
    <name type="synonym">Commerson's nightshade</name>
    <dbReference type="NCBI Taxonomy" id="4109"/>
    <lineage>
        <taxon>Eukaryota</taxon>
        <taxon>Viridiplantae</taxon>
        <taxon>Streptophyta</taxon>
        <taxon>Embryophyta</taxon>
        <taxon>Tracheophyta</taxon>
        <taxon>Spermatophyta</taxon>
        <taxon>Magnoliopsida</taxon>
        <taxon>eudicotyledons</taxon>
        <taxon>Gunneridae</taxon>
        <taxon>Pentapetalae</taxon>
        <taxon>asterids</taxon>
        <taxon>lamiids</taxon>
        <taxon>Solanales</taxon>
        <taxon>Solanaceae</taxon>
        <taxon>Solanoideae</taxon>
        <taxon>Solaneae</taxon>
        <taxon>Solanum</taxon>
    </lineage>
</organism>
<proteinExistence type="predicted"/>
<evidence type="ECO:0000313" key="2">
    <source>
        <dbReference type="EMBL" id="KAG5631128.1"/>
    </source>
</evidence>
<dbReference type="AlphaFoldDB" id="A0A9J6B3B7"/>
<dbReference type="OrthoDB" id="1113606at2759"/>
<dbReference type="EMBL" id="JACXVP010000001">
    <property type="protein sequence ID" value="KAG5631128.1"/>
    <property type="molecule type" value="Genomic_DNA"/>
</dbReference>
<dbReference type="PANTHER" id="PTHR48449">
    <property type="entry name" value="DUF1985 DOMAIN-CONTAINING PROTEIN"/>
    <property type="match status" value="1"/>
</dbReference>
<comment type="caution">
    <text evidence="2">The sequence shown here is derived from an EMBL/GenBank/DDBJ whole genome shotgun (WGS) entry which is preliminary data.</text>
</comment>
<feature type="domain" description="DUF1985" evidence="1">
    <location>
        <begin position="2"/>
        <end position="98"/>
    </location>
</feature>
<protein>
    <recommendedName>
        <fullName evidence="1">DUF1985 domain-containing protein</fullName>
    </recommendedName>
</protein>
<keyword evidence="3" id="KW-1185">Reference proteome</keyword>
<gene>
    <name evidence="2" type="ORF">H5410_002845</name>
</gene>
<dbReference type="Pfam" id="PF09331">
    <property type="entry name" value="DUF1985"/>
    <property type="match status" value="1"/>
</dbReference>
<evidence type="ECO:0000259" key="1">
    <source>
        <dbReference type="Pfam" id="PF09331"/>
    </source>
</evidence>
<reference evidence="2 3" key="1">
    <citation type="submission" date="2020-09" db="EMBL/GenBank/DDBJ databases">
        <title>De no assembly of potato wild relative species, Solanum commersonii.</title>
        <authorList>
            <person name="Cho K."/>
        </authorList>
    </citation>
    <scope>NUCLEOTIDE SEQUENCE [LARGE SCALE GENOMIC DNA]</scope>
    <source>
        <strain evidence="2">LZ3.2</strain>
        <tissue evidence="2">Leaf</tissue>
    </source>
</reference>
<dbReference type="PANTHER" id="PTHR48449:SF1">
    <property type="entry name" value="DUF1985 DOMAIN-CONTAINING PROTEIN"/>
    <property type="match status" value="1"/>
</dbReference>
<accession>A0A9J6B3B7</accession>
<sequence length="158" mass="18200">MPLFFGKKKFAIVTGLKCHSPSEPIHKREAQTSKEQSTEEQDLVSLIGPSFKNSKLIALLNDKDTSKKHKELLYLLWFVHNVLMSKDVNNNIPLNYGHDNYELTIKYLFAPLSPKTNNLFVFLWAFMISSPRILRWLTTKNVKNPLDLFNPPHDAVSC</sequence>